<dbReference type="AlphaFoldDB" id="C1BL68"/>
<comment type="subunit">
    <text evidence="9">Heterodimer of DFFA and DFFB. Interacts with H1-1.</text>
</comment>
<evidence type="ECO:0000256" key="6">
    <source>
        <dbReference type="ARBA" id="ARBA00022801"/>
    </source>
</evidence>
<evidence type="ECO:0000256" key="4">
    <source>
        <dbReference type="ARBA" id="ARBA00022703"/>
    </source>
</evidence>
<keyword evidence="7" id="KW-0539">Nucleus</keyword>
<evidence type="ECO:0000256" key="9">
    <source>
        <dbReference type="ARBA" id="ARBA00064007"/>
    </source>
</evidence>
<evidence type="ECO:0000256" key="1">
    <source>
        <dbReference type="ARBA" id="ARBA00004123"/>
    </source>
</evidence>
<dbReference type="PANTHER" id="PTHR13067:SF2">
    <property type="entry name" value="CASPASE-ACTIVATED DNASE"/>
    <property type="match status" value="1"/>
</dbReference>
<dbReference type="Pfam" id="PF02017">
    <property type="entry name" value="CIDE-N"/>
    <property type="match status" value="1"/>
</dbReference>
<dbReference type="GO" id="GO:0005737">
    <property type="term" value="C:cytoplasm"/>
    <property type="evidence" value="ECO:0007669"/>
    <property type="project" value="UniProtKB-SubCell"/>
</dbReference>
<evidence type="ECO:0000256" key="5">
    <source>
        <dbReference type="ARBA" id="ARBA00022722"/>
    </source>
</evidence>
<keyword evidence="6" id="KW-0378">Hydrolase</keyword>
<dbReference type="InterPro" id="IPR044925">
    <property type="entry name" value="His-Me_finger_sf"/>
</dbReference>
<proteinExistence type="evidence at transcript level"/>
<name>C1BL68_OSMMO</name>
<comment type="function">
    <text evidence="8">Nuclease that induces DNA fragmentation and chromatin condensation during apoptosis. Degrades naked DNA and induces apoptotic morphology.</text>
</comment>
<dbReference type="GO" id="GO:0006309">
    <property type="term" value="P:apoptotic DNA fragmentation"/>
    <property type="evidence" value="ECO:0007669"/>
    <property type="project" value="InterPro"/>
</dbReference>
<dbReference type="Gene3D" id="3.10.20.10">
    <property type="match status" value="1"/>
</dbReference>
<evidence type="ECO:0000256" key="3">
    <source>
        <dbReference type="ARBA" id="ARBA00022490"/>
    </source>
</evidence>
<evidence type="ECO:0000259" key="12">
    <source>
        <dbReference type="PROSITE" id="PS51135"/>
    </source>
</evidence>
<accession>C1BL68</accession>
<dbReference type="GO" id="GO:0004520">
    <property type="term" value="F:DNA endonuclease activity"/>
    <property type="evidence" value="ECO:0007669"/>
    <property type="project" value="InterPro"/>
</dbReference>
<dbReference type="Gene3D" id="6.10.140.170">
    <property type="match status" value="1"/>
</dbReference>
<organism evidence="13">
    <name type="scientific">Osmerus mordax</name>
    <name type="common">Rainbow smelt</name>
    <name type="synonym">Atherina mordax</name>
    <dbReference type="NCBI Taxonomy" id="8014"/>
    <lineage>
        <taxon>Eukaryota</taxon>
        <taxon>Metazoa</taxon>
        <taxon>Chordata</taxon>
        <taxon>Craniata</taxon>
        <taxon>Vertebrata</taxon>
        <taxon>Euteleostomi</taxon>
        <taxon>Actinopterygii</taxon>
        <taxon>Neopterygii</taxon>
        <taxon>Teleostei</taxon>
        <taxon>Stomiati</taxon>
        <taxon>Osmeriformes</taxon>
        <taxon>Osmeridae</taxon>
        <taxon>Osmerus</taxon>
    </lineage>
</organism>
<dbReference type="PROSITE" id="PS51135">
    <property type="entry name" value="CIDE_N"/>
    <property type="match status" value="1"/>
</dbReference>
<keyword evidence="3" id="KW-0963">Cytoplasm</keyword>
<gene>
    <name evidence="13" type="primary">DFFB</name>
</gene>
<dbReference type="SUPFAM" id="SSF54277">
    <property type="entry name" value="CAD &amp; PB1 domains"/>
    <property type="match status" value="1"/>
</dbReference>
<dbReference type="SUPFAM" id="SSF54060">
    <property type="entry name" value="His-Me finger endonucleases"/>
    <property type="match status" value="1"/>
</dbReference>
<feature type="domain" description="CIDE-N" evidence="12">
    <location>
        <begin position="8"/>
        <end position="84"/>
    </location>
</feature>
<keyword evidence="5" id="KW-0540">Nuclease</keyword>
<evidence type="ECO:0000313" key="13">
    <source>
        <dbReference type="EMBL" id="ACO09771.1"/>
    </source>
</evidence>
<evidence type="ECO:0000256" key="2">
    <source>
        <dbReference type="ARBA" id="ARBA00004496"/>
    </source>
</evidence>
<dbReference type="GO" id="GO:0016787">
    <property type="term" value="F:hydrolase activity"/>
    <property type="evidence" value="ECO:0007669"/>
    <property type="project" value="UniProtKB-KW"/>
</dbReference>
<dbReference type="PANTHER" id="PTHR13067">
    <property type="entry name" value="CASPASE-ACTIVATED DNASE"/>
    <property type="match status" value="1"/>
</dbReference>
<sequence>MSSKQLVRNKLVKLRSLNGTKKYGLAASNLKVLLKKGCQFLQVHSEGSHICLYEDGTVLTEHYFQTLPDNVELVLLAKEETWNGFVCDIGRLLDTDMHSDHVIEEARKLPSDEQSPKKRKLLGDLLLHLKDCSEAESRKEDGEWFHGIDVRFKTKSSYMKYNCESRIRGYMKEVNGYAKNIEKPKVRAEYIKTAACLVSKLKSDKYHGWYFDRTENDCLCTAEGWFTCQGAFDKEECKSLHSINPYGNRESRIMFSTWNLDHRIEKKRTVIPALVEALQNHKSSDINLDYFYKLLFTTDNLKLVHIVCHKKGTHDLVCDKRKMYQQRKKH</sequence>
<dbReference type="InterPro" id="IPR003508">
    <property type="entry name" value="CIDE-N_dom"/>
</dbReference>
<dbReference type="GO" id="GO:0005634">
    <property type="term" value="C:nucleus"/>
    <property type="evidence" value="ECO:0007669"/>
    <property type="project" value="UniProtKB-SubCell"/>
</dbReference>
<keyword evidence="4 11" id="KW-0053">Apoptosis</keyword>
<evidence type="ECO:0000256" key="11">
    <source>
        <dbReference type="PROSITE-ProRule" id="PRU00447"/>
    </source>
</evidence>
<dbReference type="Pfam" id="PF09230">
    <property type="entry name" value="DFF40"/>
    <property type="match status" value="1"/>
</dbReference>
<comment type="subcellular location">
    <subcellularLocation>
        <location evidence="2">Cytoplasm</location>
    </subcellularLocation>
    <subcellularLocation>
        <location evidence="1">Nucleus</location>
    </subcellularLocation>
</comment>
<dbReference type="InterPro" id="IPR015311">
    <property type="entry name" value="DFF40_C"/>
</dbReference>
<evidence type="ECO:0000256" key="7">
    <source>
        <dbReference type="ARBA" id="ARBA00023242"/>
    </source>
</evidence>
<protein>
    <recommendedName>
        <fullName evidence="10">DNA fragmentation factor subunit beta</fullName>
    </recommendedName>
</protein>
<evidence type="ECO:0000256" key="8">
    <source>
        <dbReference type="ARBA" id="ARBA00053660"/>
    </source>
</evidence>
<dbReference type="EMBL" id="BT075347">
    <property type="protein sequence ID" value="ACO09771.1"/>
    <property type="molecule type" value="mRNA"/>
</dbReference>
<evidence type="ECO:0000256" key="10">
    <source>
        <dbReference type="ARBA" id="ARBA00069517"/>
    </source>
</evidence>
<reference evidence="13" key="1">
    <citation type="submission" date="2009-03" db="EMBL/GenBank/DDBJ databases">
        <title>Osmerus mordax full-length cDNAs.</title>
        <authorList>
            <person name="von Schalburg K."/>
            <person name="Leong J."/>
            <person name="Cooper G."/>
            <person name="Davidson W.S."/>
            <person name="Koop B.F."/>
        </authorList>
    </citation>
    <scope>NUCLEOTIDE SEQUENCE</scope>
    <source>
        <tissue evidence="13">Brain</tissue>
    </source>
</reference>
<dbReference type="FunFam" id="3.10.20.10:FF:000006">
    <property type="entry name" value="DNA fragmentation factor subunit beta"/>
    <property type="match status" value="1"/>
</dbReference>
<dbReference type="InterPro" id="IPR039729">
    <property type="entry name" value="DFF40"/>
</dbReference>
<dbReference type="SMART" id="SM00266">
    <property type="entry name" value="CAD"/>
    <property type="match status" value="1"/>
</dbReference>